<dbReference type="PROSITE" id="PS50158">
    <property type="entry name" value="ZF_CCHC"/>
    <property type="match status" value="1"/>
</dbReference>
<feature type="region of interest" description="Disordered" evidence="9">
    <location>
        <begin position="547"/>
        <end position="590"/>
    </location>
</feature>
<dbReference type="RefSeq" id="XP_060537838.1">
    <property type="nucleotide sequence ID" value="XM_060681855.1"/>
</dbReference>
<dbReference type="GeneID" id="132709087"/>
<evidence type="ECO:0000259" key="11">
    <source>
        <dbReference type="PROSITE" id="PS50158"/>
    </source>
</evidence>
<feature type="region of interest" description="Disordered" evidence="9">
    <location>
        <begin position="89"/>
        <end position="142"/>
    </location>
</feature>
<evidence type="ECO:0000256" key="4">
    <source>
        <dbReference type="ARBA" id="ARBA00022679"/>
    </source>
</evidence>
<dbReference type="InterPro" id="IPR005162">
    <property type="entry name" value="Retrotrans_gag_dom"/>
</dbReference>
<dbReference type="InterPro" id="IPR016197">
    <property type="entry name" value="Chromo-like_dom_sf"/>
</dbReference>
<dbReference type="CDD" id="cd00303">
    <property type="entry name" value="retropepsin_like"/>
    <property type="match status" value="1"/>
</dbReference>
<dbReference type="InterPro" id="IPR000953">
    <property type="entry name" value="Chromo/chromo_shadow_dom"/>
</dbReference>
<dbReference type="InterPro" id="IPR000477">
    <property type="entry name" value="RT_dom"/>
</dbReference>
<proteinExistence type="inferred from homology"/>
<organism evidence="13 14">
    <name type="scientific">Pantherophis guttatus</name>
    <name type="common">Corn snake</name>
    <name type="synonym">Elaphe guttata</name>
    <dbReference type="NCBI Taxonomy" id="94885"/>
    <lineage>
        <taxon>Eukaryota</taxon>
        <taxon>Metazoa</taxon>
        <taxon>Chordata</taxon>
        <taxon>Craniata</taxon>
        <taxon>Vertebrata</taxon>
        <taxon>Euteleostomi</taxon>
        <taxon>Lepidosauria</taxon>
        <taxon>Squamata</taxon>
        <taxon>Bifurcata</taxon>
        <taxon>Unidentata</taxon>
        <taxon>Episquamata</taxon>
        <taxon>Toxicofera</taxon>
        <taxon>Serpentes</taxon>
        <taxon>Colubroidea</taxon>
        <taxon>Colubridae</taxon>
        <taxon>Colubrinae</taxon>
        <taxon>Pantherophis</taxon>
    </lineage>
</organism>
<dbReference type="InterPro" id="IPR021109">
    <property type="entry name" value="Peptidase_aspartic_dom_sf"/>
</dbReference>
<feature type="domain" description="Reverse transcriptase" evidence="12">
    <location>
        <begin position="665"/>
        <end position="844"/>
    </location>
</feature>
<keyword evidence="8" id="KW-0863">Zinc-finger</keyword>
<dbReference type="CDD" id="cd18975">
    <property type="entry name" value="CD_MarY1_POL_like"/>
    <property type="match status" value="1"/>
</dbReference>
<keyword evidence="8" id="KW-0862">Zinc</keyword>
<dbReference type="InterPro" id="IPR043502">
    <property type="entry name" value="DNA/RNA_pol_sf"/>
</dbReference>
<feature type="region of interest" description="Disordered" evidence="9">
    <location>
        <begin position="396"/>
        <end position="418"/>
    </location>
</feature>
<dbReference type="InterPro" id="IPR056924">
    <property type="entry name" value="SH3_Tf2-1"/>
</dbReference>
<keyword evidence="7" id="KW-0378">Hydrolase</keyword>
<feature type="compositionally biased region" description="Basic and acidic residues" evidence="9">
    <location>
        <begin position="301"/>
        <end position="321"/>
    </location>
</feature>
<feature type="compositionally biased region" description="Basic and acidic residues" evidence="9">
    <location>
        <begin position="120"/>
        <end position="140"/>
    </location>
</feature>
<feature type="region of interest" description="Disordered" evidence="9">
    <location>
        <begin position="295"/>
        <end position="336"/>
    </location>
</feature>
<evidence type="ECO:0000256" key="8">
    <source>
        <dbReference type="PROSITE-ProRule" id="PRU00047"/>
    </source>
</evidence>
<keyword evidence="6" id="KW-0540">Nuclease</keyword>
<feature type="domain" description="CCHC-type" evidence="11">
    <location>
        <begin position="338"/>
        <end position="352"/>
    </location>
</feature>
<dbReference type="InterPro" id="IPR050951">
    <property type="entry name" value="Retrovirus_Pol_polyprotein"/>
</dbReference>
<feature type="compositionally biased region" description="Acidic residues" evidence="9">
    <location>
        <begin position="399"/>
        <end position="418"/>
    </location>
</feature>
<dbReference type="Pfam" id="PF03732">
    <property type="entry name" value="Retrotrans_gag"/>
    <property type="match status" value="1"/>
</dbReference>
<dbReference type="InterPro" id="IPR023780">
    <property type="entry name" value="Chromo_domain"/>
</dbReference>
<evidence type="ECO:0000313" key="13">
    <source>
        <dbReference type="Proteomes" id="UP001652622"/>
    </source>
</evidence>
<keyword evidence="5" id="KW-0548">Nucleotidyltransferase</keyword>
<dbReference type="Proteomes" id="UP001652622">
    <property type="component" value="Unplaced"/>
</dbReference>
<comment type="similarity">
    <text evidence="2">Belongs to the beta type-B retroviral polymerase family. HERV class-II K(HML-2) pol subfamily.</text>
</comment>
<dbReference type="SMART" id="SM00298">
    <property type="entry name" value="CHROMO"/>
    <property type="match status" value="1"/>
</dbReference>
<dbReference type="Gene3D" id="2.40.50.40">
    <property type="match status" value="1"/>
</dbReference>
<name>A0ABM3YNZ7_PANGU</name>
<dbReference type="Pfam" id="PF13975">
    <property type="entry name" value="gag-asp_proteas"/>
    <property type="match status" value="1"/>
</dbReference>
<dbReference type="PANTHER" id="PTHR37984:SF5">
    <property type="entry name" value="PROTEIN NYNRIN-LIKE"/>
    <property type="match status" value="1"/>
</dbReference>
<feature type="domain" description="Chromo" evidence="10">
    <location>
        <begin position="1048"/>
        <end position="1098"/>
    </location>
</feature>
<dbReference type="CDD" id="cd01647">
    <property type="entry name" value="RT_LTR"/>
    <property type="match status" value="1"/>
</dbReference>
<evidence type="ECO:0000256" key="7">
    <source>
        <dbReference type="ARBA" id="ARBA00022759"/>
    </source>
</evidence>
<dbReference type="PROSITE" id="PS50013">
    <property type="entry name" value="CHROMO_2"/>
    <property type="match status" value="1"/>
</dbReference>
<evidence type="ECO:0000259" key="12">
    <source>
        <dbReference type="PROSITE" id="PS50878"/>
    </source>
</evidence>
<dbReference type="Gene3D" id="3.30.70.270">
    <property type="match status" value="2"/>
</dbReference>
<evidence type="ECO:0000259" key="10">
    <source>
        <dbReference type="PROSITE" id="PS50013"/>
    </source>
</evidence>
<reference evidence="14" key="1">
    <citation type="submission" date="2025-08" db="UniProtKB">
        <authorList>
            <consortium name="RefSeq"/>
        </authorList>
    </citation>
    <scope>IDENTIFICATION</scope>
    <source>
        <tissue evidence="14">Blood</tissue>
    </source>
</reference>
<evidence type="ECO:0000313" key="14">
    <source>
        <dbReference type="RefSeq" id="XP_060537838.1"/>
    </source>
</evidence>
<dbReference type="Pfam" id="PF00385">
    <property type="entry name" value="Chromo"/>
    <property type="match status" value="1"/>
</dbReference>
<dbReference type="InterPro" id="IPR001878">
    <property type="entry name" value="Znf_CCHC"/>
</dbReference>
<dbReference type="EC" id="3.1.26.4" evidence="3"/>
<feature type="compositionally biased region" description="Basic and acidic residues" evidence="9">
    <location>
        <begin position="102"/>
        <end position="111"/>
    </location>
</feature>
<keyword evidence="7" id="KW-0255">Endonuclease</keyword>
<dbReference type="SUPFAM" id="SSF56672">
    <property type="entry name" value="DNA/RNA polymerases"/>
    <property type="match status" value="1"/>
</dbReference>
<dbReference type="SUPFAM" id="SSF54160">
    <property type="entry name" value="Chromo domain-like"/>
    <property type="match status" value="1"/>
</dbReference>
<evidence type="ECO:0000256" key="1">
    <source>
        <dbReference type="ARBA" id="ARBA00004123"/>
    </source>
</evidence>
<feature type="region of interest" description="Disordered" evidence="9">
    <location>
        <begin position="348"/>
        <end position="378"/>
    </location>
</feature>
<evidence type="ECO:0000256" key="9">
    <source>
        <dbReference type="SAM" id="MobiDB-lite"/>
    </source>
</evidence>
<evidence type="ECO:0000256" key="5">
    <source>
        <dbReference type="ARBA" id="ARBA00022695"/>
    </source>
</evidence>
<evidence type="ECO:0000256" key="2">
    <source>
        <dbReference type="ARBA" id="ARBA00010879"/>
    </source>
</evidence>
<dbReference type="InterPro" id="IPR043128">
    <property type="entry name" value="Rev_trsase/Diguanyl_cyclase"/>
</dbReference>
<dbReference type="Pfam" id="PF00078">
    <property type="entry name" value="RVT_1"/>
    <property type="match status" value="1"/>
</dbReference>
<dbReference type="PANTHER" id="PTHR37984">
    <property type="entry name" value="PROTEIN CBG26694"/>
    <property type="match status" value="1"/>
</dbReference>
<keyword evidence="8" id="KW-0479">Metal-binding</keyword>
<dbReference type="PROSITE" id="PS50878">
    <property type="entry name" value="RT_POL"/>
    <property type="match status" value="1"/>
</dbReference>
<evidence type="ECO:0000256" key="3">
    <source>
        <dbReference type="ARBA" id="ARBA00012180"/>
    </source>
</evidence>
<keyword evidence="4" id="KW-0808">Transferase</keyword>
<gene>
    <name evidence="14" type="primary">LOC132709087</name>
</gene>
<sequence length="1112" mass="126210">MAEAKLSEESLLQETGGAEAVVIPANLENTKVQLSPPSPPAELQAKKREADKYPGTVPKALKAESPFAKLKDKEKPLSELGRASWGWEWQRSPDKAAPPHPRMRDEAEDYQHQGWPSRAQHREERAEREEPPQFRGKFDGDPDNLAQFLDSAEIYIERFGHLYPFPRALVNAIREGLEGEAKRWSASLYKYRAPQLQNADGFLQLLRARYEEEEEDPYVEDELRNLMQRGKPIREHIREFRRVIGTLPPLPERLLVYFFRTSLDKRISQVTAYRDIPNRLAEWFRVAIKVDRGLRATDTSKPPEGKERGRPDQGPLNRRETPTSQPSYRPTAPRSPLKCYRCGGSGHIAARCGTPRPGPAPPPKARPERGPNRVTHVPQETPQIPEFFAHLTETRGIPDEGDQFPEPYDTEDEGEDDPMVSGPVHPFLFPIRLTAPKTGAQETFQALIDSGSTRCLINLPTVLKLGIRAKQLKQPIRFEQVDGSLVGGTYATHLTEPVRLELADHWETIRFIIAPKMTEPVILGLSWLDKWGPIIWWQEGTRRLRIAKGPQPLPPRPEEFPPTLKPQSSPPLQKKTPPTQGSLPEGAAKQLAAAPTTACNANQIPREYQDLAGVFSEAECDILPPHRETDCAIEIIPGAKLPKPKMYAMTPREMQEMRDYIDKNLQRGFIEPVKPRVAAPVMFKEKKDGSMRLVVDFRSINAVCVHNLYPLPLMKDMLAHLAKGKVFTKLDLREAYYRVRIRAGDEWKTAFNCPLGSFQFKVMPFGLQGAPAVFMQLINEVLHEHLYKGVLVYLDDILIYTETIDKHIPLVRQVLEKLLRANLYVKLPKCDFHQSRLDYLGYRVSNEGIEMDPAKVQSVLQWQPPRTRRQLQSFLGFANFYRQFIPSFAKIAKPLTDLLKTGSPAMKPRPGQPLQWDLTCQQAFETLKGLFAKEPVLKHPDSEQPFVIQADKHRTPQRPFQLGEKVYLSTKYLRLRLPSRKLGPKFIGPFPIIKIINPVTVQLQLPRLLGKIHPVFHSSLLKPVVGSTLRPTPREPPGPLVVGGQTHYEVQRILDSRWHRGRLQYLIKWKGYPLSEASWVKSANIQADRLIAKFHADHPGKPGGGGAQPGRG</sequence>
<protein>
    <recommendedName>
        <fullName evidence="3">ribonuclease H</fullName>
        <ecNumber evidence="3">3.1.26.4</ecNumber>
    </recommendedName>
</protein>
<dbReference type="Gene3D" id="2.40.70.10">
    <property type="entry name" value="Acid Proteases"/>
    <property type="match status" value="1"/>
</dbReference>
<evidence type="ECO:0000256" key="6">
    <source>
        <dbReference type="ARBA" id="ARBA00022722"/>
    </source>
</evidence>
<accession>A0ABM3YNZ7</accession>
<dbReference type="Gene3D" id="3.10.10.10">
    <property type="entry name" value="HIV Type 1 Reverse Transcriptase, subunit A, domain 1"/>
    <property type="match status" value="1"/>
</dbReference>
<dbReference type="SUPFAM" id="SSF50630">
    <property type="entry name" value="Acid proteases"/>
    <property type="match status" value="1"/>
</dbReference>
<comment type="subcellular location">
    <subcellularLocation>
        <location evidence="1">Nucleus</location>
    </subcellularLocation>
</comment>
<dbReference type="Pfam" id="PF24626">
    <property type="entry name" value="SH3_Tf2-1"/>
    <property type="match status" value="1"/>
</dbReference>
<keyword evidence="13" id="KW-1185">Reference proteome</keyword>
<feature type="region of interest" description="Disordered" evidence="9">
    <location>
        <begin position="28"/>
        <end position="75"/>
    </location>
</feature>